<feature type="transmembrane region" description="Helical" evidence="5">
    <location>
        <begin position="372"/>
        <end position="394"/>
    </location>
</feature>
<dbReference type="GO" id="GO:0016020">
    <property type="term" value="C:membrane"/>
    <property type="evidence" value="ECO:0007669"/>
    <property type="project" value="UniProtKB-SubCell"/>
</dbReference>
<evidence type="ECO:0000256" key="4">
    <source>
        <dbReference type="ARBA" id="ARBA00023136"/>
    </source>
</evidence>
<evidence type="ECO:0000313" key="8">
    <source>
        <dbReference type="Proteomes" id="UP000248132"/>
    </source>
</evidence>
<sequence>MREFLEVFKYTFKENLKKKTFIISTIAILVLITGVMLVPAIVTKVQSQAGNDNGPADTGEKRIVYLVDNSGYFEKGLQDIQKQFPGYQIKLEAKDKIESLKADIKENGKSFLIVAKLEKDIPEFEYYTKQYDDGPGQSEIAKVFKQVYSAELLKQSDVPQATISKVMGDLQVNVNELGKNKWGGYFASIFIVMLLFFAVYFCGYGVAMSVASEKTSRVMELLVTSVKPSRIILGKTAGMGALELVQLLLVMLVGIVTYMLAFPADFTLGGMSLDLSAFTPFALAMILIYFILGYSLYALLFAVVGATVSKAEDVSSAMMPMSFVSIISFYFAYGTFAVPDSTAARAASLIPFTSPFSVPSRLISTAVPAWEIAASLGILAITIVFTGMLSIKLYSFAVLHYGDRLKLGALFKSSRSGN</sequence>
<evidence type="ECO:0000256" key="2">
    <source>
        <dbReference type="ARBA" id="ARBA00022692"/>
    </source>
</evidence>
<keyword evidence="2 5" id="KW-0812">Transmembrane</keyword>
<dbReference type="PANTHER" id="PTHR43471">
    <property type="entry name" value="ABC TRANSPORTER PERMEASE"/>
    <property type="match status" value="1"/>
</dbReference>
<reference evidence="7 8" key="1">
    <citation type="submission" date="2018-06" db="EMBL/GenBank/DDBJ databases">
        <title>Genomic Encyclopedia of Type Strains, Phase I: the one thousand microbial genomes (KMG-I) project.</title>
        <authorList>
            <person name="Kyrpides N."/>
        </authorList>
    </citation>
    <scope>NUCLEOTIDE SEQUENCE [LARGE SCALE GENOMIC DNA]</scope>
    <source>
        <strain evidence="7 8">DSM 19573</strain>
    </source>
</reference>
<feature type="transmembrane region" description="Helical" evidence="5">
    <location>
        <begin position="185"/>
        <end position="207"/>
    </location>
</feature>
<dbReference type="Pfam" id="PF12698">
    <property type="entry name" value="ABC2_membrane_3"/>
    <property type="match status" value="1"/>
</dbReference>
<dbReference type="OrthoDB" id="9768837at2"/>
<dbReference type="PANTHER" id="PTHR43471:SF3">
    <property type="entry name" value="ABC TRANSPORTER PERMEASE PROTEIN NATB"/>
    <property type="match status" value="1"/>
</dbReference>
<organism evidence="7 8">
    <name type="scientific">Ruminiclostridium sufflavum DSM 19573</name>
    <dbReference type="NCBI Taxonomy" id="1121337"/>
    <lineage>
        <taxon>Bacteria</taxon>
        <taxon>Bacillati</taxon>
        <taxon>Bacillota</taxon>
        <taxon>Clostridia</taxon>
        <taxon>Eubacteriales</taxon>
        <taxon>Oscillospiraceae</taxon>
        <taxon>Ruminiclostridium</taxon>
    </lineage>
</organism>
<keyword evidence="4 5" id="KW-0472">Membrane</keyword>
<evidence type="ECO:0000256" key="5">
    <source>
        <dbReference type="SAM" id="Phobius"/>
    </source>
</evidence>
<gene>
    <name evidence="7" type="ORF">LY28_01841</name>
</gene>
<feature type="transmembrane region" description="Helical" evidence="5">
    <location>
        <begin position="21"/>
        <end position="42"/>
    </location>
</feature>
<evidence type="ECO:0000313" key="7">
    <source>
        <dbReference type="EMBL" id="PYG87821.1"/>
    </source>
</evidence>
<comment type="subcellular location">
    <subcellularLocation>
        <location evidence="1">Membrane</location>
        <topology evidence="1">Multi-pass membrane protein</topology>
    </subcellularLocation>
</comment>
<evidence type="ECO:0000259" key="6">
    <source>
        <dbReference type="Pfam" id="PF12698"/>
    </source>
</evidence>
<proteinExistence type="predicted"/>
<feature type="transmembrane region" description="Helical" evidence="5">
    <location>
        <begin position="281"/>
        <end position="304"/>
    </location>
</feature>
<accession>A0A318XKD4</accession>
<evidence type="ECO:0000256" key="1">
    <source>
        <dbReference type="ARBA" id="ARBA00004141"/>
    </source>
</evidence>
<keyword evidence="8" id="KW-1185">Reference proteome</keyword>
<dbReference type="Proteomes" id="UP000248132">
    <property type="component" value="Unassembled WGS sequence"/>
</dbReference>
<name>A0A318XKD4_9FIRM</name>
<evidence type="ECO:0000256" key="3">
    <source>
        <dbReference type="ARBA" id="ARBA00022989"/>
    </source>
</evidence>
<comment type="caution">
    <text evidence="7">The sequence shown here is derived from an EMBL/GenBank/DDBJ whole genome shotgun (WGS) entry which is preliminary data.</text>
</comment>
<protein>
    <submittedName>
        <fullName evidence="7">ABC-2 type transport system permease protein</fullName>
    </submittedName>
</protein>
<dbReference type="AlphaFoldDB" id="A0A318XKD4"/>
<dbReference type="EMBL" id="QKMR01000009">
    <property type="protein sequence ID" value="PYG87821.1"/>
    <property type="molecule type" value="Genomic_DNA"/>
</dbReference>
<dbReference type="InterPro" id="IPR013525">
    <property type="entry name" value="ABC2_TM"/>
</dbReference>
<keyword evidence="3 5" id="KW-1133">Transmembrane helix</keyword>
<feature type="domain" description="ABC-2 type transporter transmembrane" evidence="6">
    <location>
        <begin position="19"/>
        <end position="391"/>
    </location>
</feature>
<feature type="transmembrane region" description="Helical" evidence="5">
    <location>
        <begin position="316"/>
        <end position="333"/>
    </location>
</feature>
<dbReference type="GO" id="GO:0140359">
    <property type="term" value="F:ABC-type transporter activity"/>
    <property type="evidence" value="ECO:0007669"/>
    <property type="project" value="InterPro"/>
</dbReference>
<dbReference type="RefSeq" id="WP_110461877.1">
    <property type="nucleotide sequence ID" value="NZ_QKMR01000009.1"/>
</dbReference>
<feature type="transmembrane region" description="Helical" evidence="5">
    <location>
        <begin position="240"/>
        <end position="261"/>
    </location>
</feature>